<dbReference type="Gene3D" id="3.30.70.330">
    <property type="match status" value="1"/>
</dbReference>
<protein>
    <recommendedName>
        <fullName evidence="3">Chromatin target of PRMT1 protein C-terminal domain-containing protein</fullName>
    </recommendedName>
</protein>
<evidence type="ECO:0000256" key="2">
    <source>
        <dbReference type="SAM" id="MobiDB-lite"/>
    </source>
</evidence>
<proteinExistence type="predicted"/>
<dbReference type="PANTHER" id="PTHR19965:SF35">
    <property type="entry name" value="RNA ANNEALING PROTEIN YRA1"/>
    <property type="match status" value="1"/>
</dbReference>
<dbReference type="InterPro" id="IPR035979">
    <property type="entry name" value="RBD_domain_sf"/>
</dbReference>
<dbReference type="PANTHER" id="PTHR19965">
    <property type="entry name" value="RNA AND EXPORT FACTOR BINDING PROTEIN"/>
    <property type="match status" value="1"/>
</dbReference>
<feature type="region of interest" description="Disordered" evidence="2">
    <location>
        <begin position="154"/>
        <end position="236"/>
    </location>
</feature>
<organism evidence="4 5">
    <name type="scientific">Candolleomyces aberdarensis</name>
    <dbReference type="NCBI Taxonomy" id="2316362"/>
    <lineage>
        <taxon>Eukaryota</taxon>
        <taxon>Fungi</taxon>
        <taxon>Dikarya</taxon>
        <taxon>Basidiomycota</taxon>
        <taxon>Agaricomycotina</taxon>
        <taxon>Agaricomycetes</taxon>
        <taxon>Agaricomycetidae</taxon>
        <taxon>Agaricales</taxon>
        <taxon>Agaricineae</taxon>
        <taxon>Psathyrellaceae</taxon>
        <taxon>Candolleomyces</taxon>
    </lineage>
</organism>
<dbReference type="EMBL" id="SDEE01000196">
    <property type="protein sequence ID" value="RXW19534.1"/>
    <property type="molecule type" value="Genomic_DNA"/>
</dbReference>
<keyword evidence="5" id="KW-1185">Reference proteome</keyword>
<feature type="compositionally biased region" description="Low complexity" evidence="2">
    <location>
        <begin position="209"/>
        <end position="230"/>
    </location>
</feature>
<feature type="compositionally biased region" description="Basic and acidic residues" evidence="2">
    <location>
        <begin position="194"/>
        <end position="203"/>
    </location>
</feature>
<dbReference type="GO" id="GO:0005634">
    <property type="term" value="C:nucleus"/>
    <property type="evidence" value="ECO:0007669"/>
    <property type="project" value="TreeGrafter"/>
</dbReference>
<dbReference type="InterPro" id="IPR012677">
    <property type="entry name" value="Nucleotide-bd_a/b_plait_sf"/>
</dbReference>
<evidence type="ECO:0000313" key="5">
    <source>
        <dbReference type="Proteomes" id="UP000290288"/>
    </source>
</evidence>
<reference evidence="4 5" key="1">
    <citation type="submission" date="2019-01" db="EMBL/GenBank/DDBJ databases">
        <title>Draft genome sequence of Psathyrella aberdarensis IHI B618.</title>
        <authorList>
            <person name="Buettner E."/>
            <person name="Kellner H."/>
        </authorList>
    </citation>
    <scope>NUCLEOTIDE SEQUENCE [LARGE SCALE GENOMIC DNA]</scope>
    <source>
        <strain evidence="4 5">IHI B618</strain>
    </source>
</reference>
<dbReference type="STRING" id="2316362.A0A4Q2DKX4"/>
<dbReference type="InterPro" id="IPR051229">
    <property type="entry name" value="ALYREF_mRNA_export"/>
</dbReference>
<dbReference type="SMART" id="SM01218">
    <property type="entry name" value="FoP_duplication"/>
    <property type="match status" value="1"/>
</dbReference>
<sequence length="236" mass="24867">MSAIRQGARKPYARPARGDVNSQWQHDKYPGVSNQRPAANGPAKQADPPSIGNRLEVSNLHYEVAPKDLKYDGSGRSLGIAIITFETSVEATRAKKQFDGILAKGQPMHIKFFAPPAPKRTVSAPSTLSLLARIEKPPLLERVSRDDADAAVAAAASKKTTNGAGAAGKGRIGPVRSKPQPRATTRREKKKPKTAADLDKELDAFMGDAEPTPAAGASTATGEAAAAVPAQDVDMV</sequence>
<dbReference type="InterPro" id="IPR025715">
    <property type="entry name" value="FoP_C"/>
</dbReference>
<dbReference type="Proteomes" id="UP000290288">
    <property type="component" value="Unassembled WGS sequence"/>
</dbReference>
<dbReference type="OrthoDB" id="5382468at2759"/>
<dbReference type="GO" id="GO:0003729">
    <property type="term" value="F:mRNA binding"/>
    <property type="evidence" value="ECO:0007669"/>
    <property type="project" value="TreeGrafter"/>
</dbReference>
<dbReference type="GO" id="GO:0006406">
    <property type="term" value="P:mRNA export from nucleus"/>
    <property type="evidence" value="ECO:0007669"/>
    <property type="project" value="TreeGrafter"/>
</dbReference>
<dbReference type="SUPFAM" id="SSF54928">
    <property type="entry name" value="RNA-binding domain, RBD"/>
    <property type="match status" value="1"/>
</dbReference>
<feature type="domain" description="Chromatin target of PRMT1 protein C-terminal" evidence="3">
    <location>
        <begin position="144"/>
        <end position="230"/>
    </location>
</feature>
<evidence type="ECO:0000259" key="3">
    <source>
        <dbReference type="SMART" id="SM01218"/>
    </source>
</evidence>
<accession>A0A4Q2DKX4</accession>
<evidence type="ECO:0000256" key="1">
    <source>
        <dbReference type="ARBA" id="ARBA00022884"/>
    </source>
</evidence>
<comment type="caution">
    <text evidence="4">The sequence shown here is derived from an EMBL/GenBank/DDBJ whole genome shotgun (WGS) entry which is preliminary data.</text>
</comment>
<feature type="compositionally biased region" description="Low complexity" evidence="2">
    <location>
        <begin position="154"/>
        <end position="164"/>
    </location>
</feature>
<dbReference type="Pfam" id="PF13865">
    <property type="entry name" value="FoP_duplication"/>
    <property type="match status" value="1"/>
</dbReference>
<dbReference type="AlphaFoldDB" id="A0A4Q2DKX4"/>
<name>A0A4Q2DKX4_9AGAR</name>
<evidence type="ECO:0000313" key="4">
    <source>
        <dbReference type="EMBL" id="RXW19534.1"/>
    </source>
</evidence>
<keyword evidence="1" id="KW-0694">RNA-binding</keyword>
<gene>
    <name evidence="4" type="ORF">EST38_g6319</name>
</gene>
<feature type="region of interest" description="Disordered" evidence="2">
    <location>
        <begin position="1"/>
        <end position="53"/>
    </location>
</feature>